<dbReference type="CDD" id="cd20482">
    <property type="entry name" value="CC_brat-like"/>
    <property type="match status" value="1"/>
</dbReference>
<keyword evidence="1" id="KW-0479">Metal-binding</keyword>
<dbReference type="Proteomes" id="UP001652620">
    <property type="component" value="Chromosome 4"/>
</dbReference>
<name>A0ABM3JLM5_BACDO</name>
<keyword evidence="3 5" id="KW-0863">Zinc-finger</keyword>
<evidence type="ECO:0000259" key="9">
    <source>
        <dbReference type="PROSITE" id="PS50089"/>
    </source>
</evidence>
<feature type="compositionally biased region" description="Polar residues" evidence="8">
    <location>
        <begin position="577"/>
        <end position="603"/>
    </location>
</feature>
<dbReference type="SMART" id="SM00502">
    <property type="entry name" value="BBC"/>
    <property type="match status" value="1"/>
</dbReference>
<feature type="domain" description="RING-type" evidence="9">
    <location>
        <begin position="188"/>
        <end position="251"/>
    </location>
</feature>
<dbReference type="SMART" id="SM00336">
    <property type="entry name" value="BBOX"/>
    <property type="match status" value="2"/>
</dbReference>
<organism evidence="11 12">
    <name type="scientific">Bactrocera dorsalis</name>
    <name type="common">Oriental fruit fly</name>
    <name type="synonym">Dacus dorsalis</name>
    <dbReference type="NCBI Taxonomy" id="27457"/>
    <lineage>
        <taxon>Eukaryota</taxon>
        <taxon>Metazoa</taxon>
        <taxon>Ecdysozoa</taxon>
        <taxon>Arthropoda</taxon>
        <taxon>Hexapoda</taxon>
        <taxon>Insecta</taxon>
        <taxon>Pterygota</taxon>
        <taxon>Neoptera</taxon>
        <taxon>Endopterygota</taxon>
        <taxon>Diptera</taxon>
        <taxon>Brachycera</taxon>
        <taxon>Muscomorpha</taxon>
        <taxon>Tephritoidea</taxon>
        <taxon>Tephritidae</taxon>
        <taxon>Bactrocera</taxon>
        <taxon>Bactrocera</taxon>
    </lineage>
</organism>
<dbReference type="PANTHER" id="PTHR25462">
    <property type="entry name" value="BONUS, ISOFORM C-RELATED"/>
    <property type="match status" value="1"/>
</dbReference>
<evidence type="ECO:0000256" key="8">
    <source>
        <dbReference type="SAM" id="MobiDB-lite"/>
    </source>
</evidence>
<dbReference type="Gene3D" id="3.30.160.60">
    <property type="entry name" value="Classic Zinc Finger"/>
    <property type="match status" value="1"/>
</dbReference>
<dbReference type="InterPro" id="IPR001841">
    <property type="entry name" value="Znf_RING"/>
</dbReference>
<dbReference type="InterPro" id="IPR001258">
    <property type="entry name" value="NHL_repeat"/>
</dbReference>
<evidence type="ECO:0000313" key="12">
    <source>
        <dbReference type="RefSeq" id="XP_049310126.1"/>
    </source>
</evidence>
<evidence type="ECO:0000313" key="11">
    <source>
        <dbReference type="Proteomes" id="UP001652620"/>
    </source>
</evidence>
<evidence type="ECO:0000259" key="10">
    <source>
        <dbReference type="PROSITE" id="PS50119"/>
    </source>
</evidence>
<sequence>MASLEEQPIATITAISTFDPATTNTSADIASNVTTTSGSAATVAAANAPVGNLSTLDSDFGLSACAEKQLLAPGSLLTGGNSAVGTLNINTTATTTGAAVDSIVEKLVSSLTLDMDSDSLGNGNTTMSRDFNCNVSVASEHKSVSSRSSSLAGNMFSEVFENKGNDLESGSLEDSCSSIGADGMDKNCKICSSRLVTPRVLSCLHVFCESCLMKLLTEESNGNSSSASSTTSTAGELMPPLKSVIECPTCKQVTMIGAKGIESLTCDYILTNILDLSTIESEQLSCTSCKSKEKAISRCSDCANFLCSGCDNAHKYMRCFENHEVVKLEDLQKSTADKPLTIHKPLFCNVHTAENLKYYCFNCQIPVCNDCLIADHKGSEHHYDVIAMAEKSVRVDVENLMKEAKSKVQYCDAAASNLSSALTELQTQHDSARARIEETYQNYKKILEKCRDQSLNELGKLHSERELKVMDLLQNIENTMGKIDSTCKFTMRVLDQANAAEFLSMKKLISSQFINLINSTPKCDINYSLTFDTKAEKFEQVAQETFGKFRTESTPPSPKESTPPPTLPGMPPNMMNSRSGGMNTCGSQGQLAGGSSVTASSPISLPTSMQSSFDGDFSVLGNGFLMPNVLTPDSPPHQPPTLHHQISHQQQQQQQQQQQSQAPATQPTVHGVNGVRGGFDGVGCVGVGVGGGGLPGTGIANGLNALTGGHGPMHGHNQAHGHGHGHNPLGGNPLSGAGNNLGVGLNNNPLGNGINASLSQGLNGLGGGAAAGGGGGSGMNGGLNGALNGGLNGPNNPGSVGAGAPPPSAYNSILEYNLSRLASLTEATPDVTLNDALVGPGAGAGGHHQAVVPASSAQNQQISLADILSGDQRAFNNLQALAKMGLNNNVDFHTDMNQLLSSGASPGIDCILPDFCLPAATSPSLSTLGPLGAGPVDDMSITNFHAGATPGTTNIVTGRNKATPMQIRCKFGSLGTSKGQFNSPHGFCLGVDEEIIVADTNNHRIEVFDKTGTLKFQFGVPGKEEGQLWYPRKVAVMHTNGKFVVCDRGNERSRMQIFSKCGHFMRKIAIRYIDIVAGLAVTSKGHIVAVDSVSPTVFVISEDGELVRWFDCSDYMREPSDIAIRDNDFYVCDFKGHCVAVFQEDGTFQYRIGNEKVTCFPNGIDISNAGDILIGDSHGNRFHVACYSRDGVLQSEFECPHVKVSRCCGLKITSEGYVVTLAKNNHHVLVLNTLYVH</sequence>
<reference evidence="12 13" key="1">
    <citation type="submission" date="2025-05" db="UniProtKB">
        <authorList>
            <consortium name="RefSeq"/>
        </authorList>
    </citation>
    <scope>IDENTIFICATION</scope>
    <source>
        <tissue evidence="12 13">Adult</tissue>
    </source>
</reference>
<dbReference type="Pfam" id="PF01436">
    <property type="entry name" value="NHL"/>
    <property type="match status" value="3"/>
</dbReference>
<dbReference type="SUPFAM" id="SSF57845">
    <property type="entry name" value="B-box zinc-binding domain"/>
    <property type="match status" value="1"/>
</dbReference>
<gene>
    <name evidence="12 13" type="primary">LOC105223700</name>
</gene>
<evidence type="ECO:0000256" key="4">
    <source>
        <dbReference type="ARBA" id="ARBA00022833"/>
    </source>
</evidence>
<dbReference type="CDD" id="cd14959">
    <property type="entry name" value="NHL_brat_like"/>
    <property type="match status" value="1"/>
</dbReference>
<accession>A0ABM3JLM5</accession>
<evidence type="ECO:0000256" key="7">
    <source>
        <dbReference type="SAM" id="Coils"/>
    </source>
</evidence>
<dbReference type="RefSeq" id="XP_049310127.1">
    <property type="nucleotide sequence ID" value="XM_049454170.1"/>
</dbReference>
<keyword evidence="4" id="KW-0862">Zinc</keyword>
<dbReference type="InterPro" id="IPR013083">
    <property type="entry name" value="Znf_RING/FYVE/PHD"/>
</dbReference>
<dbReference type="PROSITE" id="PS00518">
    <property type="entry name" value="ZF_RING_1"/>
    <property type="match status" value="1"/>
</dbReference>
<dbReference type="InterPro" id="IPR011042">
    <property type="entry name" value="6-blade_b-propeller_TolB-like"/>
</dbReference>
<keyword evidence="2" id="KW-0677">Repeat</keyword>
<dbReference type="SMART" id="SM00184">
    <property type="entry name" value="RING"/>
    <property type="match status" value="1"/>
</dbReference>
<dbReference type="SUPFAM" id="SSF101898">
    <property type="entry name" value="NHL repeat"/>
    <property type="match status" value="1"/>
</dbReference>
<dbReference type="PANTHER" id="PTHR25462:SF296">
    <property type="entry name" value="MEIOTIC P26, ISOFORM F"/>
    <property type="match status" value="1"/>
</dbReference>
<dbReference type="CDD" id="cd19798">
    <property type="entry name" value="Bbox2_BRAT-like"/>
    <property type="match status" value="1"/>
</dbReference>
<feature type="repeat" description="NHL" evidence="6">
    <location>
        <begin position="968"/>
        <end position="1011"/>
    </location>
</feature>
<feature type="domain" description="B box-type" evidence="10">
    <location>
        <begin position="281"/>
        <end position="328"/>
    </location>
</feature>
<proteinExistence type="predicted"/>
<dbReference type="Gene3D" id="2.120.10.30">
    <property type="entry name" value="TolB, C-terminal domain"/>
    <property type="match status" value="1"/>
</dbReference>
<dbReference type="SUPFAM" id="SSF57850">
    <property type="entry name" value="RING/U-box"/>
    <property type="match status" value="1"/>
</dbReference>
<dbReference type="InterPro" id="IPR000315">
    <property type="entry name" value="Znf_B-box"/>
</dbReference>
<evidence type="ECO:0000256" key="5">
    <source>
        <dbReference type="PROSITE-ProRule" id="PRU00024"/>
    </source>
</evidence>
<evidence type="ECO:0000256" key="1">
    <source>
        <dbReference type="ARBA" id="ARBA00022723"/>
    </source>
</evidence>
<feature type="compositionally biased region" description="Pro residues" evidence="8">
    <location>
        <begin position="555"/>
        <end position="571"/>
    </location>
</feature>
<feature type="region of interest" description="Disordered" evidence="8">
    <location>
        <begin position="545"/>
        <end position="603"/>
    </location>
</feature>
<dbReference type="GeneID" id="105223700"/>
<dbReference type="RefSeq" id="XP_049310126.1">
    <property type="nucleotide sequence ID" value="XM_049454169.1"/>
</dbReference>
<dbReference type="InterPro" id="IPR017907">
    <property type="entry name" value="Znf_RING_CS"/>
</dbReference>
<dbReference type="PROSITE" id="PS51125">
    <property type="entry name" value="NHL"/>
    <property type="match status" value="1"/>
</dbReference>
<dbReference type="Gene3D" id="3.30.40.10">
    <property type="entry name" value="Zinc/RING finger domain, C3HC4 (zinc finger)"/>
    <property type="match status" value="1"/>
</dbReference>
<dbReference type="Pfam" id="PF13923">
    <property type="entry name" value="zf-C3HC4_2"/>
    <property type="match status" value="1"/>
</dbReference>
<evidence type="ECO:0000256" key="2">
    <source>
        <dbReference type="ARBA" id="ARBA00022737"/>
    </source>
</evidence>
<evidence type="ECO:0000313" key="13">
    <source>
        <dbReference type="RefSeq" id="XP_049310127.1"/>
    </source>
</evidence>
<dbReference type="PROSITE" id="PS50089">
    <property type="entry name" value="ZF_RING_2"/>
    <property type="match status" value="1"/>
</dbReference>
<feature type="coiled-coil region" evidence="7">
    <location>
        <begin position="415"/>
        <end position="453"/>
    </location>
</feature>
<keyword evidence="7" id="KW-0175">Coiled coil</keyword>
<dbReference type="InterPro" id="IPR003649">
    <property type="entry name" value="Bbox_C"/>
</dbReference>
<feature type="compositionally biased region" description="Low complexity" evidence="8">
    <location>
        <begin position="643"/>
        <end position="661"/>
    </location>
</feature>
<dbReference type="CDD" id="cd19813">
    <property type="entry name" value="Bbox1_BRAT-like"/>
    <property type="match status" value="1"/>
</dbReference>
<feature type="region of interest" description="Disordered" evidence="8">
    <location>
        <begin position="627"/>
        <end position="674"/>
    </location>
</feature>
<dbReference type="Pfam" id="PF00643">
    <property type="entry name" value="zf-B_box"/>
    <property type="match status" value="1"/>
</dbReference>
<protein>
    <submittedName>
        <fullName evidence="12 13">Brain tumor protein isoform X1</fullName>
    </submittedName>
</protein>
<dbReference type="InterPro" id="IPR047153">
    <property type="entry name" value="TRIM45/56/19-like"/>
</dbReference>
<dbReference type="PROSITE" id="PS50119">
    <property type="entry name" value="ZF_BBOX"/>
    <property type="match status" value="2"/>
</dbReference>
<evidence type="ECO:0000256" key="6">
    <source>
        <dbReference type="PROSITE-ProRule" id="PRU00504"/>
    </source>
</evidence>
<feature type="domain" description="B box-type" evidence="10">
    <location>
        <begin position="343"/>
        <end position="382"/>
    </location>
</feature>
<evidence type="ECO:0000256" key="3">
    <source>
        <dbReference type="ARBA" id="ARBA00022771"/>
    </source>
</evidence>
<keyword evidence="11" id="KW-1185">Reference proteome</keyword>